<accession>A0A516KR52</accession>
<keyword evidence="3" id="KW-1185">Reference proteome</keyword>
<dbReference type="Proteomes" id="UP000317704">
    <property type="component" value="Segment"/>
</dbReference>
<name>A0A516KR52_9CAUD</name>
<dbReference type="EMBL" id="MN062704">
    <property type="protein sequence ID" value="QDP44176.1"/>
    <property type="molecule type" value="Genomic_DNA"/>
</dbReference>
<sequence length="99" mass="11641">MNATATEQPTVDTYRDPTEFEKAVLNGLQRRHFQFQWGFGGEGSIPQVYMGYTDDQVIVWADGTEEFIPDPRIARTERRRARNRAGRKSRRINRIRARR</sequence>
<evidence type="ECO:0000313" key="3">
    <source>
        <dbReference type="Proteomes" id="UP000317704"/>
    </source>
</evidence>
<organism evidence="2 3">
    <name type="scientific">Gordonia phage JuJu</name>
    <dbReference type="NCBI Taxonomy" id="2590929"/>
    <lineage>
        <taxon>Viruses</taxon>
        <taxon>Duplodnaviria</taxon>
        <taxon>Heunggongvirae</taxon>
        <taxon>Uroviricota</taxon>
        <taxon>Caudoviricetes</taxon>
        <taxon>Jujuvirus</taxon>
        <taxon>Jujuvirus juju</taxon>
    </lineage>
</organism>
<evidence type="ECO:0000256" key="1">
    <source>
        <dbReference type="SAM" id="MobiDB-lite"/>
    </source>
</evidence>
<reference evidence="2 3" key="1">
    <citation type="submission" date="2019-06" db="EMBL/GenBank/DDBJ databases">
        <authorList>
            <person name="English H.B."/>
            <person name="Fox B.C."/>
            <person name="Houston B.M."/>
            <person name="Koller H.E."/>
            <person name="Salsman M.A."/>
            <person name="Teasley B.R."/>
            <person name="Vandoros E."/>
            <person name="Korey C.A."/>
            <person name="Tolsma S."/>
            <person name="Caruso S.M."/>
            <person name="Garlena R.A."/>
            <person name="Russell D.A."/>
            <person name="Pope W.H."/>
            <person name="Jacobs-Se D."/>
            <person name="Hatfull G.F."/>
        </authorList>
    </citation>
    <scope>NUCLEOTIDE SEQUENCE [LARGE SCALE GENOMIC DNA]</scope>
</reference>
<gene>
    <name evidence="2" type="primary">60</name>
    <name evidence="2" type="ORF">SEA_JUJU_60</name>
</gene>
<dbReference type="GeneID" id="65121660"/>
<protein>
    <submittedName>
        <fullName evidence="2">Uncharacterized protein</fullName>
    </submittedName>
</protein>
<feature type="region of interest" description="Disordered" evidence="1">
    <location>
        <begin position="77"/>
        <end position="99"/>
    </location>
</feature>
<proteinExistence type="predicted"/>
<evidence type="ECO:0000313" key="2">
    <source>
        <dbReference type="EMBL" id="QDP44176.1"/>
    </source>
</evidence>
<dbReference type="RefSeq" id="YP_010103761.1">
    <property type="nucleotide sequence ID" value="NC_055811.1"/>
</dbReference>
<dbReference type="KEGG" id="vg:65121660"/>